<organism evidence="1 2">
    <name type="scientific">Golovinomyces cichoracearum</name>
    <dbReference type="NCBI Taxonomy" id="62708"/>
    <lineage>
        <taxon>Eukaryota</taxon>
        <taxon>Fungi</taxon>
        <taxon>Dikarya</taxon>
        <taxon>Ascomycota</taxon>
        <taxon>Pezizomycotina</taxon>
        <taxon>Leotiomycetes</taxon>
        <taxon>Erysiphales</taxon>
        <taxon>Erysiphaceae</taxon>
        <taxon>Golovinomyces</taxon>
    </lineage>
</organism>
<keyword evidence="2" id="KW-1185">Reference proteome</keyword>
<proteinExistence type="predicted"/>
<protein>
    <submittedName>
        <fullName evidence="1">Uncharacterized protein</fullName>
    </submittedName>
</protein>
<reference evidence="1 2" key="1">
    <citation type="journal article" date="2018" name="BMC Genomics">
        <title>Comparative genome analyses reveal sequence features reflecting distinct modes of host-adaptation between dicot and monocot powdery mildew.</title>
        <authorList>
            <person name="Wu Y."/>
            <person name="Ma X."/>
            <person name="Pan Z."/>
            <person name="Kale S.D."/>
            <person name="Song Y."/>
            <person name="King H."/>
            <person name="Zhang Q."/>
            <person name="Presley C."/>
            <person name="Deng X."/>
            <person name="Wei C.I."/>
            <person name="Xiao S."/>
        </authorList>
    </citation>
    <scope>NUCLEOTIDE SEQUENCE [LARGE SCALE GENOMIC DNA]</scope>
    <source>
        <strain evidence="1">UMSG3</strain>
    </source>
</reference>
<evidence type="ECO:0000313" key="1">
    <source>
        <dbReference type="EMBL" id="RKF78409.1"/>
    </source>
</evidence>
<accession>A0A420IV21</accession>
<name>A0A420IV21_9PEZI</name>
<comment type="caution">
    <text evidence="1">The sequence shown here is derived from an EMBL/GenBank/DDBJ whole genome shotgun (WGS) entry which is preliminary data.</text>
</comment>
<dbReference type="Proteomes" id="UP000283383">
    <property type="component" value="Unassembled WGS sequence"/>
</dbReference>
<sequence length="70" mass="7530">MTSIAAASAAKGGKLMEWSKVSRKGLMNKQTLNTSPTPLENANTHSHLISQKIARIPARAAPLPKSFFLL</sequence>
<gene>
    <name evidence="1" type="ORF">GcM3_064007</name>
</gene>
<evidence type="ECO:0000313" key="2">
    <source>
        <dbReference type="Proteomes" id="UP000283383"/>
    </source>
</evidence>
<dbReference type="EMBL" id="MCBQ01006463">
    <property type="protein sequence ID" value="RKF78409.1"/>
    <property type="molecule type" value="Genomic_DNA"/>
</dbReference>
<dbReference type="AlphaFoldDB" id="A0A420IV21"/>